<evidence type="ECO:0000313" key="5">
    <source>
        <dbReference type="EMBL" id="PIR38798.1"/>
    </source>
</evidence>
<dbReference type="InterPro" id="IPR012340">
    <property type="entry name" value="NA-bd_OB-fold"/>
</dbReference>
<dbReference type="NCBIfam" id="TIGR00621">
    <property type="entry name" value="ssb"/>
    <property type="match status" value="1"/>
</dbReference>
<sequence>MYINKALIYGNLTRDPEIKSLPSGSKVANFSVATNRVWKDKDGRKQESTEYHNIVTFARQAELVGQYLRKGSGVYIEGRLQTRSWDGQDGNKRYRTEIVADTIQFGPRGGSSDGGPSQDTGGTNSAQAPDDNTPDAIEYPEEDINPEDIPF</sequence>
<evidence type="ECO:0000256" key="2">
    <source>
        <dbReference type="HAMAP-Rule" id="MF_00984"/>
    </source>
</evidence>
<dbReference type="EMBL" id="PCXL01000008">
    <property type="protein sequence ID" value="PIR38798.1"/>
    <property type="molecule type" value="Genomic_DNA"/>
</dbReference>
<dbReference type="PANTHER" id="PTHR10302:SF27">
    <property type="entry name" value="SINGLE-STRANDED DNA-BINDING PROTEIN"/>
    <property type="match status" value="1"/>
</dbReference>
<evidence type="ECO:0000256" key="3">
    <source>
        <dbReference type="PIRNR" id="PIRNR002070"/>
    </source>
</evidence>
<dbReference type="Proteomes" id="UP000231333">
    <property type="component" value="Unassembled WGS sequence"/>
</dbReference>
<comment type="caution">
    <text evidence="2">Lacks conserved residue(s) required for the propagation of feature annotation.</text>
</comment>
<keyword evidence="1 2" id="KW-0238">DNA-binding</keyword>
<dbReference type="PROSITE" id="PS50935">
    <property type="entry name" value="SSB"/>
    <property type="match status" value="1"/>
</dbReference>
<comment type="caution">
    <text evidence="5">The sequence shown here is derived from an EMBL/GenBank/DDBJ whole genome shotgun (WGS) entry which is preliminary data.</text>
</comment>
<dbReference type="PANTHER" id="PTHR10302">
    <property type="entry name" value="SINGLE-STRANDED DNA-BINDING PROTEIN"/>
    <property type="match status" value="1"/>
</dbReference>
<dbReference type="HAMAP" id="MF_00984">
    <property type="entry name" value="SSB"/>
    <property type="match status" value="1"/>
</dbReference>
<dbReference type="SUPFAM" id="SSF50249">
    <property type="entry name" value="Nucleic acid-binding proteins"/>
    <property type="match status" value="1"/>
</dbReference>
<feature type="region of interest" description="Disordered" evidence="4">
    <location>
        <begin position="101"/>
        <end position="151"/>
    </location>
</feature>
<name>A0A2H0QX11_9BACT</name>
<dbReference type="GO" id="GO:0006260">
    <property type="term" value="P:DNA replication"/>
    <property type="evidence" value="ECO:0007669"/>
    <property type="project" value="InterPro"/>
</dbReference>
<feature type="compositionally biased region" description="Acidic residues" evidence="4">
    <location>
        <begin position="138"/>
        <end position="151"/>
    </location>
</feature>
<feature type="compositionally biased region" description="Low complexity" evidence="4">
    <location>
        <begin position="114"/>
        <end position="123"/>
    </location>
</feature>
<evidence type="ECO:0000256" key="4">
    <source>
        <dbReference type="SAM" id="MobiDB-lite"/>
    </source>
</evidence>
<dbReference type="GO" id="GO:0003697">
    <property type="term" value="F:single-stranded DNA binding"/>
    <property type="evidence" value="ECO:0007669"/>
    <property type="project" value="UniProtKB-UniRule"/>
</dbReference>
<protein>
    <recommendedName>
        <fullName evidence="2 3">Single-stranded DNA-binding protein</fullName>
        <shortName evidence="2">SSB</shortName>
    </recommendedName>
</protein>
<accession>A0A2H0QX11</accession>
<dbReference type="AlphaFoldDB" id="A0A2H0QX11"/>
<dbReference type="CDD" id="cd04496">
    <property type="entry name" value="SSB_OBF"/>
    <property type="match status" value="1"/>
</dbReference>
<dbReference type="GO" id="GO:0009295">
    <property type="term" value="C:nucleoid"/>
    <property type="evidence" value="ECO:0007669"/>
    <property type="project" value="TreeGrafter"/>
</dbReference>
<dbReference type="Pfam" id="PF00436">
    <property type="entry name" value="SSB"/>
    <property type="match status" value="1"/>
</dbReference>
<reference evidence="5 6" key="1">
    <citation type="submission" date="2017-09" db="EMBL/GenBank/DDBJ databases">
        <title>Depth-based differentiation of microbial function through sediment-hosted aquifers and enrichment of novel symbionts in the deep terrestrial subsurface.</title>
        <authorList>
            <person name="Probst A.J."/>
            <person name="Ladd B."/>
            <person name="Jarett J.K."/>
            <person name="Geller-Mcgrath D.E."/>
            <person name="Sieber C.M."/>
            <person name="Emerson J.B."/>
            <person name="Anantharaman K."/>
            <person name="Thomas B.C."/>
            <person name="Malmstrom R."/>
            <person name="Stieglmeier M."/>
            <person name="Klingl A."/>
            <person name="Woyke T."/>
            <person name="Ryan C.M."/>
            <person name="Banfield J.F."/>
        </authorList>
    </citation>
    <scope>NUCLEOTIDE SEQUENCE [LARGE SCALE GENOMIC DNA]</scope>
    <source>
        <strain evidence="5">CG10_big_fil_rev_8_21_14_0_10_42_12</strain>
    </source>
</reference>
<evidence type="ECO:0000313" key="6">
    <source>
        <dbReference type="Proteomes" id="UP000231333"/>
    </source>
</evidence>
<dbReference type="InterPro" id="IPR000424">
    <property type="entry name" value="Primosome_PriB/ssb"/>
</dbReference>
<dbReference type="PIRSF" id="PIRSF002070">
    <property type="entry name" value="SSB"/>
    <property type="match status" value="1"/>
</dbReference>
<comment type="subunit">
    <text evidence="2">Homotetramer.</text>
</comment>
<organism evidence="5 6">
    <name type="scientific">Candidatus Zambryskibacteria bacterium CG10_big_fil_rev_8_21_14_0_10_42_12</name>
    <dbReference type="NCBI Taxonomy" id="1975115"/>
    <lineage>
        <taxon>Bacteria</taxon>
        <taxon>Candidatus Zambryskiibacteriota</taxon>
    </lineage>
</organism>
<evidence type="ECO:0000256" key="1">
    <source>
        <dbReference type="ARBA" id="ARBA00023125"/>
    </source>
</evidence>
<dbReference type="InterPro" id="IPR011344">
    <property type="entry name" value="ssDNA-bd"/>
</dbReference>
<dbReference type="Gene3D" id="2.40.50.140">
    <property type="entry name" value="Nucleic acid-binding proteins"/>
    <property type="match status" value="1"/>
</dbReference>
<proteinExistence type="inferred from homology"/>
<gene>
    <name evidence="5" type="ORF">COV34_00565</name>
</gene>